<evidence type="ECO:0000256" key="5">
    <source>
        <dbReference type="ARBA" id="ARBA00012567"/>
    </source>
</evidence>
<sequence length="217" mass="25388">MVTYLACFIVCDFQYVETNTKAVKPFRVYAHAGPDQLSLALGVDVLNYFEEYFKVEYPLPKQDMIAIPDFISGAMEHWGLITYRETNLLYDDLGSSSYNKQRVAAVVAHELAHMWFGNLVTLEWWDDLWLNEGFASYIEYKGVANYEKDWDMGDGLGRAAHLPPKRAARNHPDEITEIFDTISYSKVEERMETERLTKLWVFAPKRELFEWSHRDHK</sequence>
<evidence type="ECO:0000256" key="7">
    <source>
        <dbReference type="ARBA" id="ARBA00022670"/>
    </source>
</evidence>
<dbReference type="GO" id="GO:0005886">
    <property type="term" value="C:plasma membrane"/>
    <property type="evidence" value="ECO:0007669"/>
    <property type="project" value="UniProtKB-SubCell"/>
</dbReference>
<gene>
    <name evidence="17" type="primary">Enpep</name>
    <name evidence="17" type="ORF">GWK47_013611</name>
</gene>
<evidence type="ECO:0000256" key="10">
    <source>
        <dbReference type="ARBA" id="ARBA00022833"/>
    </source>
</evidence>
<dbReference type="AlphaFoldDB" id="A0A8J5CL00"/>
<accession>A0A8J5CL00</accession>
<comment type="subunit">
    <text evidence="4">Homodimer; disulfide-linked.</text>
</comment>
<proteinExistence type="inferred from homology"/>
<name>A0A8J5CL00_CHIOP</name>
<dbReference type="EMBL" id="JACEEZ010020316">
    <property type="protein sequence ID" value="KAG0714705.1"/>
    <property type="molecule type" value="Genomic_DNA"/>
</dbReference>
<dbReference type="EC" id="3.4.11.7" evidence="5"/>
<dbReference type="PANTHER" id="PTHR11533">
    <property type="entry name" value="PROTEASE M1 ZINC METALLOPROTEASE"/>
    <property type="match status" value="1"/>
</dbReference>
<evidence type="ECO:0000256" key="9">
    <source>
        <dbReference type="ARBA" id="ARBA00022801"/>
    </source>
</evidence>
<dbReference type="GO" id="GO:0004230">
    <property type="term" value="F:glutamyl aminopeptidase activity"/>
    <property type="evidence" value="ECO:0007669"/>
    <property type="project" value="UniProtKB-EC"/>
</dbReference>
<feature type="site" description="Transition state stabilizer" evidence="15">
    <location>
        <position position="184"/>
    </location>
</feature>
<keyword evidence="11" id="KW-0106">Calcium</keyword>
<keyword evidence="12" id="KW-0482">Metalloprotease</keyword>
<keyword evidence="10 14" id="KW-0862">Zinc</keyword>
<dbReference type="GO" id="GO:0006508">
    <property type="term" value="P:proteolysis"/>
    <property type="evidence" value="ECO:0007669"/>
    <property type="project" value="UniProtKB-KW"/>
</dbReference>
<dbReference type="PANTHER" id="PTHR11533:SF276">
    <property type="entry name" value="GLUTAMYL AMINOPEPTIDASE"/>
    <property type="match status" value="1"/>
</dbReference>
<evidence type="ECO:0000256" key="6">
    <source>
        <dbReference type="ARBA" id="ARBA00022438"/>
    </source>
</evidence>
<dbReference type="Proteomes" id="UP000770661">
    <property type="component" value="Unassembled WGS sequence"/>
</dbReference>
<dbReference type="SUPFAM" id="SSF55486">
    <property type="entry name" value="Metalloproteases ('zincins'), catalytic domain"/>
    <property type="match status" value="1"/>
</dbReference>
<evidence type="ECO:0000256" key="14">
    <source>
        <dbReference type="PIRSR" id="PIRSR634016-3"/>
    </source>
</evidence>
<comment type="caution">
    <text evidence="17">The sequence shown here is derived from an EMBL/GenBank/DDBJ whole genome shotgun (WGS) entry which is preliminary data.</text>
</comment>
<feature type="active site" description="Proton acceptor" evidence="13">
    <location>
        <position position="110"/>
    </location>
</feature>
<dbReference type="GO" id="GO:0042277">
    <property type="term" value="F:peptide binding"/>
    <property type="evidence" value="ECO:0007669"/>
    <property type="project" value="TreeGrafter"/>
</dbReference>
<organism evidence="17 18">
    <name type="scientific">Chionoecetes opilio</name>
    <name type="common">Atlantic snow crab</name>
    <name type="synonym">Cancer opilio</name>
    <dbReference type="NCBI Taxonomy" id="41210"/>
    <lineage>
        <taxon>Eukaryota</taxon>
        <taxon>Metazoa</taxon>
        <taxon>Ecdysozoa</taxon>
        <taxon>Arthropoda</taxon>
        <taxon>Crustacea</taxon>
        <taxon>Multicrustacea</taxon>
        <taxon>Malacostraca</taxon>
        <taxon>Eumalacostraca</taxon>
        <taxon>Eucarida</taxon>
        <taxon>Decapoda</taxon>
        <taxon>Pleocyemata</taxon>
        <taxon>Brachyura</taxon>
        <taxon>Eubrachyura</taxon>
        <taxon>Majoidea</taxon>
        <taxon>Majidae</taxon>
        <taxon>Chionoecetes</taxon>
    </lineage>
</organism>
<dbReference type="InterPro" id="IPR014782">
    <property type="entry name" value="Peptidase_M1_dom"/>
</dbReference>
<evidence type="ECO:0000256" key="12">
    <source>
        <dbReference type="ARBA" id="ARBA00023049"/>
    </source>
</evidence>
<dbReference type="Pfam" id="PF01433">
    <property type="entry name" value="Peptidase_M1"/>
    <property type="match status" value="1"/>
</dbReference>
<evidence type="ECO:0000256" key="4">
    <source>
        <dbReference type="ARBA" id="ARBA00011748"/>
    </source>
</evidence>
<evidence type="ECO:0000256" key="1">
    <source>
        <dbReference type="ARBA" id="ARBA00001703"/>
    </source>
</evidence>
<evidence type="ECO:0000256" key="15">
    <source>
        <dbReference type="PIRSR" id="PIRSR634016-4"/>
    </source>
</evidence>
<evidence type="ECO:0000256" key="2">
    <source>
        <dbReference type="ARBA" id="ARBA00004609"/>
    </source>
</evidence>
<evidence type="ECO:0000259" key="16">
    <source>
        <dbReference type="Pfam" id="PF01433"/>
    </source>
</evidence>
<comment type="cofactor">
    <cofactor evidence="14">
        <name>Zn(2+)</name>
        <dbReference type="ChEBI" id="CHEBI:29105"/>
    </cofactor>
    <text evidence="14">Binds 1 zinc ion per subunit.</text>
</comment>
<keyword evidence="7" id="KW-0645">Protease</keyword>
<evidence type="ECO:0000256" key="13">
    <source>
        <dbReference type="PIRSR" id="PIRSR634016-1"/>
    </source>
</evidence>
<dbReference type="InterPro" id="IPR027268">
    <property type="entry name" value="Peptidase_M4/M1_CTD_sf"/>
</dbReference>
<dbReference type="OrthoDB" id="6368475at2759"/>
<feature type="binding site" evidence="14">
    <location>
        <position position="109"/>
    </location>
    <ligand>
        <name>Zn(2+)</name>
        <dbReference type="ChEBI" id="CHEBI:29105"/>
        <note>catalytic</note>
    </ligand>
</feature>
<dbReference type="InterPro" id="IPR001930">
    <property type="entry name" value="Peptidase_M1"/>
</dbReference>
<dbReference type="FunFam" id="1.10.390.10:FF:000033">
    <property type="entry name" value="Endoplasmic reticulum aminopeptidase 1b"/>
    <property type="match status" value="1"/>
</dbReference>
<dbReference type="InterPro" id="IPR050344">
    <property type="entry name" value="Peptidase_M1_aminopeptidases"/>
</dbReference>
<evidence type="ECO:0000256" key="3">
    <source>
        <dbReference type="ARBA" id="ARBA00010136"/>
    </source>
</evidence>
<dbReference type="GO" id="GO:0005737">
    <property type="term" value="C:cytoplasm"/>
    <property type="evidence" value="ECO:0007669"/>
    <property type="project" value="TreeGrafter"/>
</dbReference>
<evidence type="ECO:0000256" key="8">
    <source>
        <dbReference type="ARBA" id="ARBA00022723"/>
    </source>
</evidence>
<comment type="subcellular location">
    <subcellularLocation>
        <location evidence="2">Cell membrane</location>
        <topology evidence="2">Lipid-anchor</topology>
        <topology evidence="2">GPI-anchor</topology>
    </subcellularLocation>
</comment>
<keyword evidence="18" id="KW-1185">Reference proteome</keyword>
<dbReference type="GO" id="GO:0043171">
    <property type="term" value="P:peptide catabolic process"/>
    <property type="evidence" value="ECO:0007669"/>
    <property type="project" value="TreeGrafter"/>
</dbReference>
<evidence type="ECO:0000313" key="18">
    <source>
        <dbReference type="Proteomes" id="UP000770661"/>
    </source>
</evidence>
<dbReference type="GO" id="GO:0070006">
    <property type="term" value="F:metalloaminopeptidase activity"/>
    <property type="evidence" value="ECO:0007669"/>
    <property type="project" value="TreeGrafter"/>
</dbReference>
<dbReference type="Gene3D" id="1.10.390.10">
    <property type="entry name" value="Neutral Protease Domain 2"/>
    <property type="match status" value="1"/>
</dbReference>
<keyword evidence="8 14" id="KW-0479">Metal-binding</keyword>
<dbReference type="CDD" id="cd09601">
    <property type="entry name" value="M1_APN-Q_like"/>
    <property type="match status" value="1"/>
</dbReference>
<keyword evidence="9" id="KW-0378">Hydrolase</keyword>
<reference evidence="17" key="1">
    <citation type="submission" date="2020-07" db="EMBL/GenBank/DDBJ databases">
        <title>The High-quality genome of the commercially important snow crab, Chionoecetes opilio.</title>
        <authorList>
            <person name="Jeong J.-H."/>
            <person name="Ryu S."/>
        </authorList>
    </citation>
    <scope>NUCLEOTIDE SEQUENCE</scope>
    <source>
        <strain evidence="17">MADBK_172401_WGS</strain>
        <tissue evidence="17">Digestive gland</tissue>
    </source>
</reference>
<feature type="binding site" evidence="14">
    <location>
        <position position="113"/>
    </location>
    <ligand>
        <name>Zn(2+)</name>
        <dbReference type="ChEBI" id="CHEBI:29105"/>
        <note>catalytic</note>
    </ligand>
</feature>
<dbReference type="PRINTS" id="PR00756">
    <property type="entry name" value="ALADIPTASE"/>
</dbReference>
<keyword evidence="6 17" id="KW-0031">Aminopeptidase</keyword>
<protein>
    <recommendedName>
        <fullName evidence="5">glutamyl aminopeptidase</fullName>
        <ecNumber evidence="5">3.4.11.7</ecNumber>
    </recommendedName>
</protein>
<dbReference type="GO" id="GO:0008270">
    <property type="term" value="F:zinc ion binding"/>
    <property type="evidence" value="ECO:0007669"/>
    <property type="project" value="InterPro"/>
</dbReference>
<feature type="binding site" evidence="14">
    <location>
        <position position="132"/>
    </location>
    <ligand>
        <name>Zn(2+)</name>
        <dbReference type="ChEBI" id="CHEBI:29105"/>
        <note>catalytic</note>
    </ligand>
</feature>
<comment type="catalytic activity">
    <reaction evidence="1">
        <text>Release of N-terminal glutamate (and to a lesser extent aspartate) from a peptide.</text>
        <dbReference type="EC" id="3.4.11.7"/>
    </reaction>
</comment>
<feature type="domain" description="Peptidase M1 membrane alanine aminopeptidase" evidence="16">
    <location>
        <begin position="41"/>
        <end position="188"/>
    </location>
</feature>
<evidence type="ECO:0000256" key="11">
    <source>
        <dbReference type="ARBA" id="ARBA00022837"/>
    </source>
</evidence>
<comment type="similarity">
    <text evidence="3">Belongs to the peptidase M1 family.</text>
</comment>
<evidence type="ECO:0000313" key="17">
    <source>
        <dbReference type="EMBL" id="KAG0714705.1"/>
    </source>
</evidence>
<dbReference type="GO" id="GO:0005615">
    <property type="term" value="C:extracellular space"/>
    <property type="evidence" value="ECO:0007669"/>
    <property type="project" value="TreeGrafter"/>
</dbReference>
<dbReference type="InterPro" id="IPR034016">
    <property type="entry name" value="M1_APN-typ"/>
</dbReference>